<evidence type="ECO:0000313" key="1">
    <source>
        <dbReference type="EMBL" id="KAH7669137.1"/>
    </source>
</evidence>
<comment type="caution">
    <text evidence="1">The sequence shown here is derived from an EMBL/GenBank/DDBJ whole genome shotgun (WGS) entry which is preliminary data.</text>
</comment>
<gene>
    <name evidence="1" type="ORF">IHE45_11G057900</name>
</gene>
<dbReference type="EMBL" id="CM037021">
    <property type="protein sequence ID" value="KAH7669137.1"/>
    <property type="molecule type" value="Genomic_DNA"/>
</dbReference>
<evidence type="ECO:0000313" key="2">
    <source>
        <dbReference type="Proteomes" id="UP000827976"/>
    </source>
</evidence>
<keyword evidence="2" id="KW-1185">Reference proteome</keyword>
<accession>A0ACB7V6R3</accession>
<protein>
    <submittedName>
        <fullName evidence="1">Uncharacterized protein</fullName>
    </submittedName>
</protein>
<reference evidence="2" key="1">
    <citation type="journal article" date="2022" name="Nat. Commun.">
        <title>Chromosome evolution and the genetic basis of agronomically important traits in greater yam.</title>
        <authorList>
            <person name="Bredeson J.V."/>
            <person name="Lyons J.B."/>
            <person name="Oniyinde I.O."/>
            <person name="Okereke N.R."/>
            <person name="Kolade O."/>
            <person name="Nnabue I."/>
            <person name="Nwadili C.O."/>
            <person name="Hribova E."/>
            <person name="Parker M."/>
            <person name="Nwogha J."/>
            <person name="Shu S."/>
            <person name="Carlson J."/>
            <person name="Kariba R."/>
            <person name="Muthemba S."/>
            <person name="Knop K."/>
            <person name="Barton G.J."/>
            <person name="Sherwood A.V."/>
            <person name="Lopez-Montes A."/>
            <person name="Asiedu R."/>
            <person name="Jamnadass R."/>
            <person name="Muchugi A."/>
            <person name="Goodstein D."/>
            <person name="Egesi C.N."/>
            <person name="Featherston J."/>
            <person name="Asfaw A."/>
            <person name="Simpson G.G."/>
            <person name="Dolezel J."/>
            <person name="Hendre P.S."/>
            <person name="Van Deynze A."/>
            <person name="Kumar P.L."/>
            <person name="Obidiegwu J.E."/>
            <person name="Bhattacharjee R."/>
            <person name="Rokhsar D.S."/>
        </authorList>
    </citation>
    <scope>NUCLEOTIDE SEQUENCE [LARGE SCALE GENOMIC DNA]</scope>
    <source>
        <strain evidence="2">cv. TDa95/00328</strain>
    </source>
</reference>
<name>A0ACB7V6R3_DIOAL</name>
<proteinExistence type="predicted"/>
<sequence length="336" mass="35724">MDPTQCAVEVGLAATDAHRSENNESTTRGGLVNSRPLLPELSHFSLPLADPKPLSGTPVHQDVFLSQDASLHEERRPSDGVDDSLAQPISIVSPEVLGLAGPPKATSVHLPDFSPGALKETGDPPTTGPIEIQGQQCKEKMSLSISSPPSLSIPGYKWSLHSGSWCLLPIDLVLAVDPPQHGKDTIDSWANEEVCDTNLGGQVGDIDCVPDTQLSFGSQSSSQDVANDSGSDFEAKIRKILPGSYGDANPDPVPAQEKPSLEGTRRSERHKKPSSRWNEVAGFVAPRSAKKKGTRTGAISPEVPAAKRAKLEDLDSTAKRSLDFLSSQAVDPPLIE</sequence>
<dbReference type="Proteomes" id="UP000827976">
    <property type="component" value="Chromosome 11"/>
</dbReference>
<organism evidence="1 2">
    <name type="scientific">Dioscorea alata</name>
    <name type="common">Purple yam</name>
    <dbReference type="NCBI Taxonomy" id="55571"/>
    <lineage>
        <taxon>Eukaryota</taxon>
        <taxon>Viridiplantae</taxon>
        <taxon>Streptophyta</taxon>
        <taxon>Embryophyta</taxon>
        <taxon>Tracheophyta</taxon>
        <taxon>Spermatophyta</taxon>
        <taxon>Magnoliopsida</taxon>
        <taxon>Liliopsida</taxon>
        <taxon>Dioscoreales</taxon>
        <taxon>Dioscoreaceae</taxon>
        <taxon>Dioscorea</taxon>
    </lineage>
</organism>